<sequence>MSDLIKKLLTNSDEQKVLDAIIQSGLKTMRVIGRGTLVVDAKEVTGTDKFKSYTAQAKQIVEQNN</sequence>
<protein>
    <submittedName>
        <fullName evidence="1">Uncharacterized protein</fullName>
    </submittedName>
</protein>
<dbReference type="RefSeq" id="WP_074668179.1">
    <property type="nucleotide sequence ID" value="NZ_FNNH01000071.1"/>
</dbReference>
<dbReference type="EMBL" id="FNNH01000071">
    <property type="protein sequence ID" value="SDX14973.1"/>
    <property type="molecule type" value="Genomic_DNA"/>
</dbReference>
<dbReference type="AlphaFoldDB" id="A0A1H2ZBU0"/>
<dbReference type="Proteomes" id="UP000183454">
    <property type="component" value="Unassembled WGS sequence"/>
</dbReference>
<name>A0A1H2ZBU0_9PROT</name>
<evidence type="ECO:0000313" key="2">
    <source>
        <dbReference type="Proteomes" id="UP000183454"/>
    </source>
</evidence>
<organism evidence="1 2">
    <name type="scientific">Nitrosomonas communis</name>
    <dbReference type="NCBI Taxonomy" id="44574"/>
    <lineage>
        <taxon>Bacteria</taxon>
        <taxon>Pseudomonadati</taxon>
        <taxon>Pseudomonadota</taxon>
        <taxon>Betaproteobacteria</taxon>
        <taxon>Nitrosomonadales</taxon>
        <taxon>Nitrosomonadaceae</taxon>
        <taxon>Nitrosomonas</taxon>
    </lineage>
</organism>
<accession>A0A1H2ZBU0</accession>
<reference evidence="1 2" key="1">
    <citation type="submission" date="2016-10" db="EMBL/GenBank/DDBJ databases">
        <authorList>
            <person name="de Groot N.N."/>
        </authorList>
    </citation>
    <scope>NUCLEOTIDE SEQUENCE [LARGE SCALE GENOMIC DNA]</scope>
    <source>
        <strain evidence="1 2">Nm110</strain>
    </source>
</reference>
<proteinExistence type="predicted"/>
<gene>
    <name evidence="1" type="ORF">SAMN05421882_10719</name>
</gene>
<evidence type="ECO:0000313" key="1">
    <source>
        <dbReference type="EMBL" id="SDX14973.1"/>
    </source>
</evidence>